<reference evidence="1" key="1">
    <citation type="submission" date="2022-11" db="EMBL/GenBank/DDBJ databases">
        <title>Genome Sequence of Boeremia exigua.</title>
        <authorList>
            <person name="Buettner E."/>
        </authorList>
    </citation>
    <scope>NUCLEOTIDE SEQUENCE</scope>
    <source>
        <strain evidence="1">CU02</strain>
    </source>
</reference>
<name>A0ACC2ID93_9PLEO</name>
<dbReference type="EMBL" id="JAPHNI010000278">
    <property type="protein sequence ID" value="KAJ8113067.1"/>
    <property type="molecule type" value="Genomic_DNA"/>
</dbReference>
<keyword evidence="2" id="KW-1185">Reference proteome</keyword>
<accession>A0ACC2ID93</accession>
<evidence type="ECO:0000313" key="1">
    <source>
        <dbReference type="EMBL" id="KAJ8113067.1"/>
    </source>
</evidence>
<sequence>MSNGSIIDKLFTDGFNEANALYKASELFECIDLCYKLLDEPEIPRYHKMKTLVLLGATVGDWHEAKDCRVDAESLWKIGRRWHPEGEDETVDIYMAEIRESLDELNDALKEEQPSAFILQDAINELVDDEDERVADARAMLEDLDLEEDTPAVSTAPKPKGPIVPRPKSRTTPRARSSQKAKKPDSALTKPTATKSRKQSTPLSLAMPIPGTGQPALPTHPTNSKPSGPPKRPAWKY</sequence>
<proteinExistence type="predicted"/>
<comment type="caution">
    <text evidence="1">The sequence shown here is derived from an EMBL/GenBank/DDBJ whole genome shotgun (WGS) entry which is preliminary data.</text>
</comment>
<dbReference type="Proteomes" id="UP001153331">
    <property type="component" value="Unassembled WGS sequence"/>
</dbReference>
<organism evidence="1 2">
    <name type="scientific">Boeremia exigua</name>
    <dbReference type="NCBI Taxonomy" id="749465"/>
    <lineage>
        <taxon>Eukaryota</taxon>
        <taxon>Fungi</taxon>
        <taxon>Dikarya</taxon>
        <taxon>Ascomycota</taxon>
        <taxon>Pezizomycotina</taxon>
        <taxon>Dothideomycetes</taxon>
        <taxon>Pleosporomycetidae</taxon>
        <taxon>Pleosporales</taxon>
        <taxon>Pleosporineae</taxon>
        <taxon>Didymellaceae</taxon>
        <taxon>Boeremia</taxon>
    </lineage>
</organism>
<protein>
    <submittedName>
        <fullName evidence="1">Uncharacterized protein</fullName>
    </submittedName>
</protein>
<evidence type="ECO:0000313" key="2">
    <source>
        <dbReference type="Proteomes" id="UP001153331"/>
    </source>
</evidence>
<gene>
    <name evidence="1" type="ORF">OPT61_g4723</name>
</gene>